<dbReference type="GO" id="GO:0032580">
    <property type="term" value="C:Golgi cisterna membrane"/>
    <property type="evidence" value="ECO:0007669"/>
    <property type="project" value="UniProtKB-SubCell"/>
</dbReference>
<dbReference type="PANTHER" id="PTHR11929">
    <property type="entry name" value="ALPHA- 1,3 -FUCOSYLTRANSFERASE"/>
    <property type="match status" value="1"/>
</dbReference>
<keyword evidence="15" id="KW-1185">Reference proteome</keyword>
<evidence type="ECO:0000259" key="12">
    <source>
        <dbReference type="Pfam" id="PF00852"/>
    </source>
</evidence>
<dbReference type="PANTHER" id="PTHR11929:SF194">
    <property type="entry name" value="ALPHA-(1,3)-FUCOSYLTRANSFERASE 10"/>
    <property type="match status" value="1"/>
</dbReference>
<gene>
    <name evidence="14" type="ORF">PACLA_8A085328</name>
</gene>
<evidence type="ECO:0000256" key="6">
    <source>
        <dbReference type="ARBA" id="ARBA00022968"/>
    </source>
</evidence>
<dbReference type="FunFam" id="3.40.50.11660:FF:000002">
    <property type="entry name" value="Alpha-(1,3)-fucosyltransferase"/>
    <property type="match status" value="1"/>
</dbReference>
<proteinExistence type="inferred from homology"/>
<evidence type="ECO:0000256" key="4">
    <source>
        <dbReference type="ARBA" id="ARBA00022679"/>
    </source>
</evidence>
<keyword evidence="3 11" id="KW-0328">Glycosyltransferase</keyword>
<dbReference type="Pfam" id="PF17039">
    <property type="entry name" value="Glyco_tran_10_N"/>
    <property type="match status" value="1"/>
</dbReference>
<dbReference type="InterPro" id="IPR038577">
    <property type="entry name" value="GT10-like_C_sf"/>
</dbReference>
<dbReference type="AlphaFoldDB" id="A0A7D9JUD5"/>
<comment type="similarity">
    <text evidence="2 11">Belongs to the glycosyltransferase 10 family.</text>
</comment>
<evidence type="ECO:0000256" key="1">
    <source>
        <dbReference type="ARBA" id="ARBA00004922"/>
    </source>
</evidence>
<sequence length="395" mass="46131">MIWWTPFTMVNQTRKCNLGDCYVTADRTMQNDNRTRVFLFYGTDVHASDVPLPRKANHEWALFHEESPKNNPILFHEDTIVLFNHTGTFRRHSDFPLVMQSLDSIHVLEQKPWYTLQEKTSDKNRASVVYVQSACNAPSDRDTYVQELMKYIKVDSFGNCLNNKELPEEYRNPLTFSNKGFYKIIGKYKFTLAFENAICDDYITEKIWRPLEVGSVPIYRGSPSVIDWMPNNHSVIVVDDFPSPKDLAEYIEQIDADDASYLKYLEFKQKGGVTNPTLLKHMKEREWNMVDGDGSFVTGFECLVCDRLHENLKRQKSGLPITKHVANQNHYGCPRPVQFKYPPVKHVEQFERDMWQIEFDEHKKIAKALNKAVLSGEKDFIADKDMYDNTWNGWV</sequence>
<dbReference type="Pfam" id="PF00852">
    <property type="entry name" value="Glyco_transf_10"/>
    <property type="match status" value="1"/>
</dbReference>
<feature type="domain" description="Fucosyltransferase C-terminal" evidence="12">
    <location>
        <begin position="125"/>
        <end position="317"/>
    </location>
</feature>
<keyword evidence="7" id="KW-1133">Transmembrane helix</keyword>
<protein>
    <recommendedName>
        <fullName evidence="11">Fucosyltransferase</fullName>
        <ecNumber evidence="11">2.4.1.-</ecNumber>
    </recommendedName>
</protein>
<comment type="pathway">
    <text evidence="1">Protein modification; protein glycosylation.</text>
</comment>
<keyword evidence="9" id="KW-0325">Glycoprotein</keyword>
<dbReference type="GO" id="GO:0046920">
    <property type="term" value="F:alpha-(1-&gt;3)-fucosyltransferase activity"/>
    <property type="evidence" value="ECO:0007669"/>
    <property type="project" value="TreeGrafter"/>
</dbReference>
<evidence type="ECO:0000313" key="14">
    <source>
        <dbReference type="EMBL" id="CAB4036554.1"/>
    </source>
</evidence>
<name>A0A7D9JUD5_PARCT</name>
<keyword evidence="8" id="KW-0472">Membrane</keyword>
<evidence type="ECO:0000313" key="15">
    <source>
        <dbReference type="Proteomes" id="UP001152795"/>
    </source>
</evidence>
<feature type="domain" description="Fucosyltransferase N-terminal" evidence="13">
    <location>
        <begin position="2"/>
        <end position="96"/>
    </location>
</feature>
<dbReference type="OrthoDB" id="9993460at2759"/>
<evidence type="ECO:0000256" key="5">
    <source>
        <dbReference type="ARBA" id="ARBA00022692"/>
    </source>
</evidence>
<evidence type="ECO:0000256" key="10">
    <source>
        <dbReference type="ARBA" id="ARBA00060399"/>
    </source>
</evidence>
<evidence type="ECO:0000256" key="7">
    <source>
        <dbReference type="ARBA" id="ARBA00022989"/>
    </source>
</evidence>
<dbReference type="Proteomes" id="UP001152795">
    <property type="component" value="Unassembled WGS sequence"/>
</dbReference>
<evidence type="ECO:0000256" key="8">
    <source>
        <dbReference type="ARBA" id="ARBA00023136"/>
    </source>
</evidence>
<comment type="caution">
    <text evidence="14">The sequence shown here is derived from an EMBL/GenBank/DDBJ whole genome shotgun (WGS) entry which is preliminary data.</text>
</comment>
<evidence type="ECO:0000256" key="9">
    <source>
        <dbReference type="ARBA" id="ARBA00023180"/>
    </source>
</evidence>
<dbReference type="InterPro" id="IPR001503">
    <property type="entry name" value="Glyco_trans_10"/>
</dbReference>
<reference evidence="14" key="1">
    <citation type="submission" date="2020-04" db="EMBL/GenBank/DDBJ databases">
        <authorList>
            <person name="Alioto T."/>
            <person name="Alioto T."/>
            <person name="Gomez Garrido J."/>
        </authorList>
    </citation>
    <scope>NUCLEOTIDE SEQUENCE</scope>
    <source>
        <strain evidence="14">A484AB</strain>
    </source>
</reference>
<organism evidence="14 15">
    <name type="scientific">Paramuricea clavata</name>
    <name type="common">Red gorgonian</name>
    <name type="synonym">Violescent sea-whip</name>
    <dbReference type="NCBI Taxonomy" id="317549"/>
    <lineage>
        <taxon>Eukaryota</taxon>
        <taxon>Metazoa</taxon>
        <taxon>Cnidaria</taxon>
        <taxon>Anthozoa</taxon>
        <taxon>Octocorallia</taxon>
        <taxon>Malacalcyonacea</taxon>
        <taxon>Plexauridae</taxon>
        <taxon>Paramuricea</taxon>
    </lineage>
</organism>
<dbReference type="SUPFAM" id="SSF53756">
    <property type="entry name" value="UDP-Glycosyltransferase/glycogen phosphorylase"/>
    <property type="match status" value="1"/>
</dbReference>
<dbReference type="UniPathway" id="UPA00378"/>
<dbReference type="InterPro" id="IPR055270">
    <property type="entry name" value="Glyco_tran_10_C"/>
</dbReference>
<keyword evidence="6" id="KW-0735">Signal-anchor</keyword>
<evidence type="ECO:0000259" key="13">
    <source>
        <dbReference type="Pfam" id="PF17039"/>
    </source>
</evidence>
<evidence type="ECO:0000256" key="3">
    <source>
        <dbReference type="ARBA" id="ARBA00022676"/>
    </source>
</evidence>
<dbReference type="EC" id="2.4.1.-" evidence="11"/>
<dbReference type="InterPro" id="IPR031481">
    <property type="entry name" value="Glyco_tran_10_N"/>
</dbReference>
<keyword evidence="11" id="KW-0333">Golgi apparatus</keyword>
<keyword evidence="4 11" id="KW-0808">Transferase</keyword>
<comment type="subcellular location">
    <subcellularLocation>
        <location evidence="10">Endomembrane system</location>
        <topology evidence="10">Single-pass type II membrane protein</topology>
    </subcellularLocation>
    <subcellularLocation>
        <location evidence="11">Golgi apparatus</location>
        <location evidence="11">Golgi stack membrane</location>
        <topology evidence="11">Single-pass type II membrane protein</topology>
    </subcellularLocation>
</comment>
<evidence type="ECO:0000256" key="11">
    <source>
        <dbReference type="RuleBase" id="RU003832"/>
    </source>
</evidence>
<accession>A0A7D9JUD5</accession>
<dbReference type="Gene3D" id="3.40.50.11660">
    <property type="entry name" value="Glycosyl transferase family 10, C-terminal domain"/>
    <property type="match status" value="1"/>
</dbReference>
<evidence type="ECO:0000256" key="2">
    <source>
        <dbReference type="ARBA" id="ARBA00008919"/>
    </source>
</evidence>
<dbReference type="EMBL" id="CACRXK020022168">
    <property type="protein sequence ID" value="CAB4036554.1"/>
    <property type="molecule type" value="Genomic_DNA"/>
</dbReference>
<keyword evidence="5 11" id="KW-0812">Transmembrane</keyword>